<evidence type="ECO:0000313" key="1">
    <source>
        <dbReference type="EMBL" id="ACU36700.1"/>
    </source>
</evidence>
<dbReference type="PRINTS" id="PR00364">
    <property type="entry name" value="DISEASERSIST"/>
</dbReference>
<organism evidence="1 2">
    <name type="scientific">Actinosynnema mirum (strain ATCC 29888 / DSM 43827 / JCM 3225 / NBRC 14064 / NCIMB 13271 / NRRL B-12336 / IMRU 3971 / 101)</name>
    <dbReference type="NCBI Taxonomy" id="446462"/>
    <lineage>
        <taxon>Bacteria</taxon>
        <taxon>Bacillati</taxon>
        <taxon>Actinomycetota</taxon>
        <taxon>Actinomycetes</taxon>
        <taxon>Pseudonocardiales</taxon>
        <taxon>Pseudonocardiaceae</taxon>
        <taxon>Actinosynnema</taxon>
    </lineage>
</organism>
<protein>
    <submittedName>
        <fullName evidence="1">Uncharacterized protein</fullName>
    </submittedName>
</protein>
<dbReference type="HOGENOM" id="CLU_004665_2_1_11"/>
<dbReference type="SUPFAM" id="SSF52540">
    <property type="entry name" value="P-loop containing nucleoside triphosphate hydrolases"/>
    <property type="match status" value="1"/>
</dbReference>
<dbReference type="eggNOG" id="COG3903">
    <property type="taxonomic scope" value="Bacteria"/>
</dbReference>
<dbReference type="InterPro" id="IPR011990">
    <property type="entry name" value="TPR-like_helical_dom_sf"/>
</dbReference>
<name>C6WP31_ACTMD</name>
<dbReference type="KEGG" id="ami:Amir_2767"/>
<dbReference type="Gene3D" id="3.40.50.300">
    <property type="entry name" value="P-loop containing nucleotide triphosphate hydrolases"/>
    <property type="match status" value="1"/>
</dbReference>
<accession>C6WP31</accession>
<keyword evidence="2" id="KW-1185">Reference proteome</keyword>
<dbReference type="Pfam" id="PF14938">
    <property type="entry name" value="SNAP"/>
    <property type="match status" value="1"/>
</dbReference>
<dbReference type="GO" id="GO:0043531">
    <property type="term" value="F:ADP binding"/>
    <property type="evidence" value="ECO:0007669"/>
    <property type="project" value="InterPro"/>
</dbReference>
<dbReference type="PANTHER" id="PTHR47691">
    <property type="entry name" value="REGULATOR-RELATED"/>
    <property type="match status" value="1"/>
</dbReference>
<dbReference type="InterPro" id="IPR027417">
    <property type="entry name" value="P-loop_NTPase"/>
</dbReference>
<dbReference type="Gene3D" id="1.25.40.10">
    <property type="entry name" value="Tetratricopeptide repeat domain"/>
    <property type="match status" value="2"/>
</dbReference>
<evidence type="ECO:0000313" key="2">
    <source>
        <dbReference type="Proteomes" id="UP000002213"/>
    </source>
</evidence>
<reference evidence="1 2" key="1">
    <citation type="journal article" date="2009" name="Stand. Genomic Sci.">
        <title>Complete genome sequence of Actinosynnema mirum type strain (101).</title>
        <authorList>
            <person name="Land M."/>
            <person name="Lapidus A."/>
            <person name="Mayilraj S."/>
            <person name="Chen F."/>
            <person name="Copeland A."/>
            <person name="Del Rio T.G."/>
            <person name="Nolan M."/>
            <person name="Lucas S."/>
            <person name="Tice H."/>
            <person name="Cheng J.F."/>
            <person name="Chertkov O."/>
            <person name="Bruce D."/>
            <person name="Goodwin L."/>
            <person name="Pitluck S."/>
            <person name="Rohde M."/>
            <person name="Goker M."/>
            <person name="Pati A."/>
            <person name="Ivanova N."/>
            <person name="Mavromatis K."/>
            <person name="Chen A."/>
            <person name="Palaniappan K."/>
            <person name="Hauser L."/>
            <person name="Chang Y.J."/>
            <person name="Jeffries C.C."/>
            <person name="Brettin T."/>
            <person name="Detter J.C."/>
            <person name="Han C."/>
            <person name="Chain P."/>
            <person name="Tindall B.J."/>
            <person name="Bristow J."/>
            <person name="Eisen J.A."/>
            <person name="Markowitz V."/>
            <person name="Hugenholtz P."/>
            <person name="Kyrpides N.C."/>
            <person name="Klenk H.P."/>
        </authorList>
    </citation>
    <scope>NUCLEOTIDE SEQUENCE [LARGE SCALE GENOMIC DNA]</scope>
    <source>
        <strain evidence="2">ATCC 29888 / DSM 43827 / JCM 3225 / NBRC 14064 / NCIMB 13271 / NRRL B-12336 / IMRU 3971 / 101</strain>
    </source>
</reference>
<sequence length="715" mass="76600">MSEPTAGHRVPLHSVQNRAHAESATIVQVGSIGGNVSLHGAGHSRPRQVPAPPSGFVNRESELSSLGDALLASPEAHGRVVVLTGLSGMGKSAVVRRWVAAEGHRFPGGQLHVDLATMRSGSEAPVSDALVECLLALGIGHEHIPTSLAGRANVFRSSTAGHPVLVVLDGVTEPAQVPPFTPNSGGSAVLVTSQDRLSELALDGARHLSVGPMDRGSGTSLLRAVCGPARLEQDPDAASSLVELCGGYPLALRIIASRLMTRPRMALAELVGELVDEGRRLDALSLRGARPVTRVLDNTYRNLNPLSARLYRRLGTTGFPSFTFDVVVVLLEADQEQAHEALAGLVEASMVDPSEDGHRFSWHDLVRLHAARRAADEDSPEEREAVLARIGEHLSTKAALADEAVMGKRTRISTKLTRLIGTTNPFSGPSGAADALEWLVVERANLLRVLRAMHSLGWHSAVWELAEALMVLYFNRRYTDDWLVAGEIGVASANAGGAPEAEARLRSVVSRAYVETDELELAKSHLDVALRLAEESGNKVLIASVWEFIGRYREKVDVPSAIAAYRHAIARNDEAGEKRGSALAMYFMGCAMSSDENQQQEALDVLLAAHRMFVSINDPRMANRAQVSLGTAYFRSGDLTAAHRELEQAVRAFSESGATHYESQAREALAVVAEHEGDVGVARENLERVVEIRRASGAPDVAGVEAEIARLSEPG</sequence>
<dbReference type="Proteomes" id="UP000002213">
    <property type="component" value="Chromosome"/>
</dbReference>
<dbReference type="PANTHER" id="PTHR47691:SF3">
    <property type="entry name" value="HTH-TYPE TRANSCRIPTIONAL REGULATOR RV0890C-RELATED"/>
    <property type="match status" value="1"/>
</dbReference>
<dbReference type="SUPFAM" id="SSF48452">
    <property type="entry name" value="TPR-like"/>
    <property type="match status" value="1"/>
</dbReference>
<dbReference type="EMBL" id="CP001630">
    <property type="protein sequence ID" value="ACU36700.1"/>
    <property type="molecule type" value="Genomic_DNA"/>
</dbReference>
<proteinExistence type="predicted"/>
<dbReference type="AlphaFoldDB" id="C6WP31"/>
<dbReference type="STRING" id="446462.Amir_2767"/>
<gene>
    <name evidence="1" type="ordered locus">Amir_2767</name>
</gene>